<evidence type="ECO:0000256" key="1">
    <source>
        <dbReference type="SAM" id="MobiDB-lite"/>
    </source>
</evidence>
<evidence type="ECO:0000313" key="3">
    <source>
        <dbReference type="Proteomes" id="UP000712281"/>
    </source>
</evidence>
<dbReference type="AlphaFoldDB" id="A0A8S9H7E1"/>
<sequence>MVATLILDRDANGDLHDHEAPQTEDDDVKTMMLDPERWLTTIVQISTTPTDLLFVHAQQYQKATRKNHTSQQTSTDTPSPSTDSCVLPPIVTSVANGDLHDHEAPQTEDDDVKTMMLDPERWLTTIVQISTTPTDLLFVLMLFRGQISI</sequence>
<dbReference type="Proteomes" id="UP000712281">
    <property type="component" value="Unassembled WGS sequence"/>
</dbReference>
<organism evidence="2 3">
    <name type="scientific">Brassica cretica</name>
    <name type="common">Mustard</name>
    <dbReference type="NCBI Taxonomy" id="69181"/>
    <lineage>
        <taxon>Eukaryota</taxon>
        <taxon>Viridiplantae</taxon>
        <taxon>Streptophyta</taxon>
        <taxon>Embryophyta</taxon>
        <taxon>Tracheophyta</taxon>
        <taxon>Spermatophyta</taxon>
        <taxon>Magnoliopsida</taxon>
        <taxon>eudicotyledons</taxon>
        <taxon>Gunneridae</taxon>
        <taxon>Pentapetalae</taxon>
        <taxon>rosids</taxon>
        <taxon>malvids</taxon>
        <taxon>Brassicales</taxon>
        <taxon>Brassicaceae</taxon>
        <taxon>Brassiceae</taxon>
        <taxon>Brassica</taxon>
    </lineage>
</organism>
<feature type="region of interest" description="Disordered" evidence="1">
    <location>
        <begin position="63"/>
        <end position="87"/>
    </location>
</feature>
<gene>
    <name evidence="2" type="ORF">F2Q68_00034968</name>
</gene>
<accession>A0A8S9H7E1</accession>
<dbReference type="EMBL" id="QGKW02001988">
    <property type="protein sequence ID" value="KAF2552956.1"/>
    <property type="molecule type" value="Genomic_DNA"/>
</dbReference>
<evidence type="ECO:0000313" key="2">
    <source>
        <dbReference type="EMBL" id="KAF2552956.1"/>
    </source>
</evidence>
<protein>
    <submittedName>
        <fullName evidence="2">Uncharacterized protein</fullName>
    </submittedName>
</protein>
<proteinExistence type="predicted"/>
<comment type="caution">
    <text evidence="2">The sequence shown here is derived from an EMBL/GenBank/DDBJ whole genome shotgun (WGS) entry which is preliminary data.</text>
</comment>
<name>A0A8S9H7E1_BRACR</name>
<reference evidence="2" key="1">
    <citation type="submission" date="2019-12" db="EMBL/GenBank/DDBJ databases">
        <title>Genome sequencing and annotation of Brassica cretica.</title>
        <authorList>
            <person name="Studholme D.J."/>
            <person name="Sarris P.F."/>
        </authorList>
    </citation>
    <scope>NUCLEOTIDE SEQUENCE</scope>
    <source>
        <strain evidence="2">PFS-001/15</strain>
        <tissue evidence="2">Leaf</tissue>
    </source>
</reference>
<feature type="compositionally biased region" description="Low complexity" evidence="1">
    <location>
        <begin position="69"/>
        <end position="84"/>
    </location>
</feature>